<reference evidence="9" key="2">
    <citation type="journal article" date="2023" name="IMA Fungus">
        <title>Comparative genomic study of the Penicillium genus elucidates a diverse pangenome and 15 lateral gene transfer events.</title>
        <authorList>
            <person name="Petersen C."/>
            <person name="Sorensen T."/>
            <person name="Nielsen M.R."/>
            <person name="Sondergaard T.E."/>
            <person name="Sorensen J.L."/>
            <person name="Fitzpatrick D.A."/>
            <person name="Frisvad J.C."/>
            <person name="Nielsen K.L."/>
        </authorList>
    </citation>
    <scope>NUCLEOTIDE SEQUENCE</scope>
    <source>
        <strain evidence="9">IBT 29864</strain>
    </source>
</reference>
<comment type="similarity">
    <text evidence="7">Belongs to the glycosyltransferase 28 family.</text>
</comment>
<proteinExistence type="inferred from homology"/>
<comment type="catalytic activity">
    <reaction evidence="6">
        <text>an N-acetyl-alpha-D-glucosaminyl-diphospho-di-trans,poly-cis-dolichol + UDP-N-acetyl-alpha-D-glucosamine = an N,N'-diacetylchitobiosyl-diphospho-di-trans,poly-cis-dolichol + UDP + H(+)</text>
        <dbReference type="Rhea" id="RHEA:23380"/>
        <dbReference type="Rhea" id="RHEA-COMP:19507"/>
        <dbReference type="Rhea" id="RHEA-COMP:19510"/>
        <dbReference type="ChEBI" id="CHEBI:15378"/>
        <dbReference type="ChEBI" id="CHEBI:57269"/>
        <dbReference type="ChEBI" id="CHEBI:57705"/>
        <dbReference type="ChEBI" id="CHEBI:58223"/>
        <dbReference type="ChEBI" id="CHEBI:58427"/>
        <dbReference type="EC" id="2.4.1.141"/>
    </reaction>
</comment>
<evidence type="ECO:0000256" key="2">
    <source>
        <dbReference type="ARBA" id="ARBA00012614"/>
    </source>
</evidence>
<evidence type="ECO:0000256" key="6">
    <source>
        <dbReference type="ARBA" id="ARBA00048184"/>
    </source>
</evidence>
<evidence type="ECO:0000256" key="7">
    <source>
        <dbReference type="RuleBase" id="RU362128"/>
    </source>
</evidence>
<comment type="subcellular location">
    <subcellularLocation>
        <location evidence="7">Endoplasmic reticulum</location>
    </subcellularLocation>
</comment>
<accession>A0A9W9VHW5</accession>
<sequence length="189" mass="20710">MVQKLCLVTVGATAPFEKLIQAVLHESFIAELEKHDFTRLLIQYGKGGQPIFDAYRAEYENGKIVHDIQIGGFDLRPNMTSCLCMVREDPSIGQELGMMISHAGTGSILDALRAGLPLVIVPNPDLANNHQQELAEFLAEAGYAIVGKLDDIPSVVGQAAQRGDQAPLFRRDNGDRSIMTMSDELSWVD</sequence>
<dbReference type="PANTHER" id="PTHR47043:SF1">
    <property type="entry name" value="UDP-N-ACETYLGLUCOSAMINE TRANSFERASE SUBUNIT ALG13"/>
    <property type="match status" value="1"/>
</dbReference>
<feature type="domain" description="Glycosyl transferase family 28 C-terminal" evidence="8">
    <location>
        <begin position="6"/>
        <end position="161"/>
    </location>
</feature>
<evidence type="ECO:0000256" key="3">
    <source>
        <dbReference type="ARBA" id="ARBA00017468"/>
    </source>
</evidence>
<evidence type="ECO:0000313" key="10">
    <source>
        <dbReference type="Proteomes" id="UP001147782"/>
    </source>
</evidence>
<evidence type="ECO:0000256" key="1">
    <source>
        <dbReference type="ARBA" id="ARBA00011198"/>
    </source>
</evidence>
<protein>
    <recommendedName>
        <fullName evidence="3 7">UDP-N-acetylglucosamine transferase subunit ALG13</fullName>
        <ecNumber evidence="2 7">2.4.1.141</ecNumber>
    </recommendedName>
    <alternativeName>
        <fullName evidence="5 7">Asparagine-linked glycosylation protein 13</fullName>
    </alternativeName>
</protein>
<dbReference type="OrthoDB" id="20273at2759"/>
<dbReference type="GO" id="GO:0043541">
    <property type="term" value="C:UDP-N-acetylglucosamine transferase complex"/>
    <property type="evidence" value="ECO:0007669"/>
    <property type="project" value="TreeGrafter"/>
</dbReference>
<keyword evidence="7 9" id="KW-0808">Transferase</keyword>
<dbReference type="InterPro" id="IPR007235">
    <property type="entry name" value="Glyco_trans_28_C"/>
</dbReference>
<reference evidence="9" key="1">
    <citation type="submission" date="2022-11" db="EMBL/GenBank/DDBJ databases">
        <authorList>
            <person name="Petersen C."/>
        </authorList>
    </citation>
    <scope>NUCLEOTIDE SEQUENCE</scope>
    <source>
        <strain evidence="9">IBT 29864</strain>
    </source>
</reference>
<comment type="function">
    <text evidence="4 7">Involved in protein N-glycosylation. Essential for the second step of the dolichol-linked oligosaccharide pathway.</text>
</comment>
<evidence type="ECO:0000259" key="8">
    <source>
        <dbReference type="Pfam" id="PF04101"/>
    </source>
</evidence>
<dbReference type="GO" id="GO:0004577">
    <property type="term" value="F:N-acetylglucosaminyldiphosphodolichol N-acetylglucosaminyltransferase activity"/>
    <property type="evidence" value="ECO:0007669"/>
    <property type="project" value="UniProtKB-EC"/>
</dbReference>
<comment type="caution">
    <text evidence="9">The sequence shown here is derived from an EMBL/GenBank/DDBJ whole genome shotgun (WGS) entry which is preliminary data.</text>
</comment>
<keyword evidence="7" id="KW-0256">Endoplasmic reticulum</keyword>
<keyword evidence="7" id="KW-0328">Glycosyltransferase</keyword>
<dbReference type="PANTHER" id="PTHR47043">
    <property type="entry name" value="UDP-N-ACETYLGLUCOSAMINE TRANSFERASE SUBUNIT ALG13"/>
    <property type="match status" value="1"/>
</dbReference>
<dbReference type="Gene3D" id="3.40.50.2000">
    <property type="entry name" value="Glycogen Phosphorylase B"/>
    <property type="match status" value="1"/>
</dbReference>
<evidence type="ECO:0000313" key="9">
    <source>
        <dbReference type="EMBL" id="KAJ5380050.1"/>
    </source>
</evidence>
<dbReference type="Pfam" id="PF04101">
    <property type="entry name" value="Glyco_tran_28_C"/>
    <property type="match status" value="1"/>
</dbReference>
<dbReference type="EMBL" id="JAPZBS010000002">
    <property type="protein sequence ID" value="KAJ5380050.1"/>
    <property type="molecule type" value="Genomic_DNA"/>
</dbReference>
<evidence type="ECO:0000256" key="5">
    <source>
        <dbReference type="ARBA" id="ARBA00032061"/>
    </source>
</evidence>
<gene>
    <name evidence="7" type="primary">ALG13</name>
    <name evidence="9" type="ORF">N7496_002478</name>
</gene>
<dbReference type="SUPFAM" id="SSF53756">
    <property type="entry name" value="UDP-Glycosyltransferase/glycogen phosphorylase"/>
    <property type="match status" value="1"/>
</dbReference>
<dbReference type="InterPro" id="IPR052474">
    <property type="entry name" value="UDP-GlcNAc_transferase"/>
</dbReference>
<dbReference type="GO" id="GO:0006488">
    <property type="term" value="P:dolichol-linked oligosaccharide biosynthetic process"/>
    <property type="evidence" value="ECO:0007669"/>
    <property type="project" value="TreeGrafter"/>
</dbReference>
<comment type="subunit">
    <text evidence="1 7">Heterodimer with ALG14 to form a functional enzyme.</text>
</comment>
<name>A0A9W9VHW5_9EURO</name>
<organism evidence="9 10">
    <name type="scientific">Penicillium cataractarum</name>
    <dbReference type="NCBI Taxonomy" id="2100454"/>
    <lineage>
        <taxon>Eukaryota</taxon>
        <taxon>Fungi</taxon>
        <taxon>Dikarya</taxon>
        <taxon>Ascomycota</taxon>
        <taxon>Pezizomycotina</taxon>
        <taxon>Eurotiomycetes</taxon>
        <taxon>Eurotiomycetidae</taxon>
        <taxon>Eurotiales</taxon>
        <taxon>Aspergillaceae</taxon>
        <taxon>Penicillium</taxon>
    </lineage>
</organism>
<dbReference type="Proteomes" id="UP001147782">
    <property type="component" value="Unassembled WGS sequence"/>
</dbReference>
<keyword evidence="10" id="KW-1185">Reference proteome</keyword>
<dbReference type="EC" id="2.4.1.141" evidence="2 7"/>
<evidence type="ECO:0000256" key="4">
    <source>
        <dbReference type="ARBA" id="ARBA00024804"/>
    </source>
</evidence>
<dbReference type="AlphaFoldDB" id="A0A9W9VHW5"/>